<gene>
    <name evidence="1" type="ORF">ACFODU_10655</name>
</gene>
<organism evidence="1 2">
    <name type="scientific">Alteraurantiacibacter palmitatis</name>
    <dbReference type="NCBI Taxonomy" id="2054628"/>
    <lineage>
        <taxon>Bacteria</taxon>
        <taxon>Pseudomonadati</taxon>
        <taxon>Pseudomonadota</taxon>
        <taxon>Alphaproteobacteria</taxon>
        <taxon>Sphingomonadales</taxon>
        <taxon>Erythrobacteraceae</taxon>
        <taxon>Alteraurantiacibacter</taxon>
    </lineage>
</organism>
<evidence type="ECO:0000313" key="2">
    <source>
        <dbReference type="Proteomes" id="UP001595456"/>
    </source>
</evidence>
<evidence type="ECO:0000313" key="1">
    <source>
        <dbReference type="EMBL" id="MFC3098251.1"/>
    </source>
</evidence>
<protein>
    <submittedName>
        <fullName evidence="1">DUF2793 domain-containing protein</fullName>
    </submittedName>
</protein>
<accession>A0ABV7E9K7</accession>
<dbReference type="Pfam" id="PF10983">
    <property type="entry name" value="DUF2793"/>
    <property type="match status" value="1"/>
</dbReference>
<reference evidence="2" key="1">
    <citation type="journal article" date="2019" name="Int. J. Syst. Evol. Microbiol.">
        <title>The Global Catalogue of Microorganisms (GCM) 10K type strain sequencing project: providing services to taxonomists for standard genome sequencing and annotation.</title>
        <authorList>
            <consortium name="The Broad Institute Genomics Platform"/>
            <consortium name="The Broad Institute Genome Sequencing Center for Infectious Disease"/>
            <person name="Wu L."/>
            <person name="Ma J."/>
        </authorList>
    </citation>
    <scope>NUCLEOTIDE SEQUENCE [LARGE SCALE GENOMIC DNA]</scope>
    <source>
        <strain evidence="2">KCTC 52607</strain>
    </source>
</reference>
<dbReference type="EMBL" id="JBHRST010000016">
    <property type="protein sequence ID" value="MFC3098251.1"/>
    <property type="molecule type" value="Genomic_DNA"/>
</dbReference>
<keyword evidence="2" id="KW-1185">Reference proteome</keyword>
<sequence length="152" mass="15901">MSEPVTFNSTTARYALPFLFAGQAQKEIFLNEVAARTDLLLHPAIKGITNSPPASPQPGDCWLVGNAPTSGWTGRNGHIAGYEAGNWLFVAPRSGMTVFNESAGQTMRFANGWHMAAAVPAPQGGTVIDVEARATLNALIAALLAAGLLPNA</sequence>
<proteinExistence type="predicted"/>
<name>A0ABV7E9K7_9SPHN</name>
<dbReference type="RefSeq" id="WP_336926679.1">
    <property type="nucleotide sequence ID" value="NZ_JBANRO010000008.1"/>
</dbReference>
<dbReference type="InterPro" id="IPR021251">
    <property type="entry name" value="DUF2793"/>
</dbReference>
<dbReference type="Proteomes" id="UP001595456">
    <property type="component" value="Unassembled WGS sequence"/>
</dbReference>
<comment type="caution">
    <text evidence="1">The sequence shown here is derived from an EMBL/GenBank/DDBJ whole genome shotgun (WGS) entry which is preliminary data.</text>
</comment>